<dbReference type="InterPro" id="IPR058626">
    <property type="entry name" value="MdtA-like_b-barrel"/>
</dbReference>
<dbReference type="Proteomes" id="UP001290861">
    <property type="component" value="Unassembled WGS sequence"/>
</dbReference>
<comment type="similarity">
    <text evidence="2">Belongs to the membrane fusion protein (MFP) (TC 8.A.1) family.</text>
</comment>
<evidence type="ECO:0000256" key="1">
    <source>
        <dbReference type="ARBA" id="ARBA00004196"/>
    </source>
</evidence>
<proteinExistence type="inferred from homology"/>
<evidence type="ECO:0000313" key="9">
    <source>
        <dbReference type="EMBL" id="MDZ8118811.1"/>
    </source>
</evidence>
<evidence type="ECO:0000256" key="4">
    <source>
        <dbReference type="SAM" id="Phobius"/>
    </source>
</evidence>
<gene>
    <name evidence="9" type="ORF">P9H32_09240</name>
</gene>
<dbReference type="Pfam" id="PF25917">
    <property type="entry name" value="BSH_RND"/>
    <property type="match status" value="1"/>
</dbReference>
<feature type="transmembrane region" description="Helical" evidence="4">
    <location>
        <begin position="6"/>
        <end position="26"/>
    </location>
</feature>
<dbReference type="EMBL" id="JARVCO010000010">
    <property type="protein sequence ID" value="MDZ8118811.1"/>
    <property type="molecule type" value="Genomic_DNA"/>
</dbReference>
<dbReference type="Pfam" id="PF25876">
    <property type="entry name" value="HH_MFP_RND"/>
    <property type="match status" value="1"/>
</dbReference>
<dbReference type="Pfam" id="PF25967">
    <property type="entry name" value="RND-MFP_C"/>
    <property type="match status" value="1"/>
</dbReference>
<keyword evidence="4" id="KW-0472">Membrane</keyword>
<sequence length="383" mass="41511">MLKQIIAIVVFLVTLAVGIGIGIFAGKMMSMDMSAMMGGPGEMPPPAVKAVELQDVPVDVREEYIASVEPVQQVMVKTEVAGYIDEVHFTEGSMVKAGDLLFTVDQKRYLSMVDAREADLASAKAELNRAERYFERIEKAGSSVSQSDKDQAEALKLQAMANLKQAEANLTVSKLDLEYSEIRAPIDGRIGAALVTKGNYIDPMTGETLATIVQLDPIRVVFSVTDRAYLRYRENVVNGADSELAAHIRLPTGTELPMIGKKDFDDNTMNERTGTMTVRYLFDNPDELLVAGGYVTILIGRSDRPMGIRIPQQAVLVDQEGSYVLTATEDGVIGVARVTLGEPVEDDYVITSGLKAGDRVVVDGVQKVQPGMTAAVTLMEAAQ</sequence>
<protein>
    <submittedName>
        <fullName evidence="9">Efflux RND transporter periplasmic adaptor subunit</fullName>
    </submittedName>
</protein>
<feature type="coiled-coil region" evidence="3">
    <location>
        <begin position="113"/>
        <end position="169"/>
    </location>
</feature>
<dbReference type="Gene3D" id="2.40.420.20">
    <property type="match status" value="1"/>
</dbReference>
<evidence type="ECO:0000259" key="5">
    <source>
        <dbReference type="Pfam" id="PF25876"/>
    </source>
</evidence>
<comment type="subcellular location">
    <subcellularLocation>
        <location evidence="1">Cell envelope</location>
    </subcellularLocation>
</comment>
<evidence type="ECO:0000259" key="8">
    <source>
        <dbReference type="Pfam" id="PF25967"/>
    </source>
</evidence>
<evidence type="ECO:0000259" key="7">
    <source>
        <dbReference type="Pfam" id="PF25944"/>
    </source>
</evidence>
<comment type="caution">
    <text evidence="9">The sequence shown here is derived from an EMBL/GenBank/DDBJ whole genome shotgun (WGS) entry which is preliminary data.</text>
</comment>
<keyword evidence="4" id="KW-1133">Transmembrane helix</keyword>
<dbReference type="InterPro" id="IPR058624">
    <property type="entry name" value="MdtA-like_HH"/>
</dbReference>
<feature type="domain" description="Multidrug resistance protein MdtA-like barrel-sandwich hybrid" evidence="6">
    <location>
        <begin position="73"/>
        <end position="212"/>
    </location>
</feature>
<feature type="domain" description="Multidrug resistance protein MdtA-like beta-barrel" evidence="7">
    <location>
        <begin position="217"/>
        <end position="299"/>
    </location>
</feature>
<accession>A0ABU5MXW2</accession>
<evidence type="ECO:0000313" key="10">
    <source>
        <dbReference type="Proteomes" id="UP001290861"/>
    </source>
</evidence>
<dbReference type="Gene3D" id="2.40.30.170">
    <property type="match status" value="1"/>
</dbReference>
<dbReference type="PANTHER" id="PTHR30158">
    <property type="entry name" value="ACRA/E-RELATED COMPONENT OF DRUG EFFLUX TRANSPORTER"/>
    <property type="match status" value="1"/>
</dbReference>
<keyword evidence="4" id="KW-0812">Transmembrane</keyword>
<organism evidence="9 10">
    <name type="scientific">Pontiella agarivorans</name>
    <dbReference type="NCBI Taxonomy" id="3038953"/>
    <lineage>
        <taxon>Bacteria</taxon>
        <taxon>Pseudomonadati</taxon>
        <taxon>Kiritimatiellota</taxon>
        <taxon>Kiritimatiellia</taxon>
        <taxon>Kiritimatiellales</taxon>
        <taxon>Pontiellaceae</taxon>
        <taxon>Pontiella</taxon>
    </lineage>
</organism>
<dbReference type="InterPro" id="IPR006143">
    <property type="entry name" value="RND_pump_MFP"/>
</dbReference>
<evidence type="ECO:0000259" key="6">
    <source>
        <dbReference type="Pfam" id="PF25917"/>
    </source>
</evidence>
<dbReference type="Gene3D" id="2.40.50.100">
    <property type="match status" value="1"/>
</dbReference>
<dbReference type="RefSeq" id="WP_322608607.1">
    <property type="nucleotide sequence ID" value="NZ_JARVCO010000010.1"/>
</dbReference>
<feature type="domain" description="Multidrug resistance protein MdtA-like alpha-helical hairpin" evidence="5">
    <location>
        <begin position="116"/>
        <end position="180"/>
    </location>
</feature>
<keyword evidence="10" id="KW-1185">Reference proteome</keyword>
<keyword evidence="3" id="KW-0175">Coiled coil</keyword>
<evidence type="ECO:0000256" key="2">
    <source>
        <dbReference type="ARBA" id="ARBA00009477"/>
    </source>
</evidence>
<dbReference type="Gene3D" id="1.10.287.470">
    <property type="entry name" value="Helix hairpin bin"/>
    <property type="match status" value="1"/>
</dbReference>
<reference evidence="9 10" key="1">
    <citation type="journal article" date="2024" name="Appl. Environ. Microbiol.">
        <title>Pontiella agarivorans sp. nov., a novel marine anaerobic bacterium capable of degrading macroalgal polysaccharides and fixing nitrogen.</title>
        <authorList>
            <person name="Liu N."/>
            <person name="Kivenson V."/>
            <person name="Peng X."/>
            <person name="Cui Z."/>
            <person name="Lankiewicz T.S."/>
            <person name="Gosselin K.M."/>
            <person name="English C.J."/>
            <person name="Blair E.M."/>
            <person name="O'Malley M.A."/>
            <person name="Valentine D.L."/>
        </authorList>
    </citation>
    <scope>NUCLEOTIDE SEQUENCE [LARGE SCALE GENOMIC DNA]</scope>
    <source>
        <strain evidence="9 10">NLcol2</strain>
    </source>
</reference>
<dbReference type="InterPro" id="IPR058627">
    <property type="entry name" value="MdtA-like_C"/>
</dbReference>
<dbReference type="SUPFAM" id="SSF111369">
    <property type="entry name" value="HlyD-like secretion proteins"/>
    <property type="match status" value="1"/>
</dbReference>
<evidence type="ECO:0000256" key="3">
    <source>
        <dbReference type="SAM" id="Coils"/>
    </source>
</evidence>
<dbReference type="InterPro" id="IPR058625">
    <property type="entry name" value="MdtA-like_BSH"/>
</dbReference>
<feature type="domain" description="Multidrug resistance protein MdtA-like C-terminal permuted SH3" evidence="8">
    <location>
        <begin position="309"/>
        <end position="367"/>
    </location>
</feature>
<dbReference type="Pfam" id="PF25944">
    <property type="entry name" value="Beta-barrel_RND"/>
    <property type="match status" value="1"/>
</dbReference>
<dbReference type="NCBIfam" id="TIGR01730">
    <property type="entry name" value="RND_mfp"/>
    <property type="match status" value="1"/>
</dbReference>
<name>A0ABU5MXW2_9BACT</name>